<dbReference type="SUPFAM" id="SSF50475">
    <property type="entry name" value="FMN-binding split barrel"/>
    <property type="match status" value="1"/>
</dbReference>
<sequence>MQTIRTHTHAGQVAPRAVKDFMTGYFTGVTVVTAFSGSGRPHGLTCNSLVSVTLDPPTLLVCLDQGAGTLAAVRETGAFAVNLMSERGRATAERFASAAPDRFDSVAWERSAHGVPVLVDDALSVAQCAVADLHRVGDHTVVFGRILDIENRPGNPLLYGMRTFSGAPEGVLEASVPGTLPAGR</sequence>
<proteinExistence type="predicted"/>
<dbReference type="InterPro" id="IPR050268">
    <property type="entry name" value="NADH-dep_flavin_reductase"/>
</dbReference>
<keyword evidence="1" id="KW-0560">Oxidoreductase</keyword>
<dbReference type="EMBL" id="NSDM01000005">
    <property type="protein sequence ID" value="MDQ2585152.1"/>
    <property type="molecule type" value="Genomic_DNA"/>
</dbReference>
<evidence type="ECO:0000256" key="1">
    <source>
        <dbReference type="ARBA" id="ARBA00023002"/>
    </source>
</evidence>
<gene>
    <name evidence="3" type="ORF">CKY47_14415</name>
</gene>
<dbReference type="SMART" id="SM00903">
    <property type="entry name" value="Flavin_Reduct"/>
    <property type="match status" value="1"/>
</dbReference>
<comment type="caution">
    <text evidence="3">The sequence shown here is derived from an EMBL/GenBank/DDBJ whole genome shotgun (WGS) entry which is preliminary data.</text>
</comment>
<dbReference type="InterPro" id="IPR002563">
    <property type="entry name" value="Flavin_Rdtase-like_dom"/>
</dbReference>
<protein>
    <submittedName>
        <fullName evidence="3">Oxidase</fullName>
    </submittedName>
</protein>
<organism evidence="3 4">
    <name type="scientific">Saccharothrix yanglingensis</name>
    <dbReference type="NCBI Taxonomy" id="659496"/>
    <lineage>
        <taxon>Bacteria</taxon>
        <taxon>Bacillati</taxon>
        <taxon>Actinomycetota</taxon>
        <taxon>Actinomycetes</taxon>
        <taxon>Pseudonocardiales</taxon>
        <taxon>Pseudonocardiaceae</taxon>
        <taxon>Saccharothrix</taxon>
    </lineage>
</organism>
<evidence type="ECO:0000313" key="4">
    <source>
        <dbReference type="Proteomes" id="UP001225605"/>
    </source>
</evidence>
<name>A0ABU0X0M7_9PSEU</name>
<reference evidence="3 4" key="1">
    <citation type="submission" date="2017-06" db="EMBL/GenBank/DDBJ databases">
        <title>Cultured bacterium strain Saccharothrix yanglingensis Hhs.015.</title>
        <authorList>
            <person name="Xia Y."/>
        </authorList>
    </citation>
    <scope>NUCLEOTIDE SEQUENCE [LARGE SCALE GENOMIC DNA]</scope>
    <source>
        <strain evidence="3 4">Hhs.015</strain>
    </source>
</reference>
<dbReference type="InterPro" id="IPR012349">
    <property type="entry name" value="Split_barrel_FMN-bd"/>
</dbReference>
<evidence type="ECO:0000259" key="2">
    <source>
        <dbReference type="SMART" id="SM00903"/>
    </source>
</evidence>
<feature type="domain" description="Flavin reductase like" evidence="2">
    <location>
        <begin position="22"/>
        <end position="166"/>
    </location>
</feature>
<dbReference type="PANTHER" id="PTHR30466:SF1">
    <property type="entry name" value="FMN REDUCTASE (NADH) RUTF"/>
    <property type="match status" value="1"/>
</dbReference>
<dbReference type="Proteomes" id="UP001225605">
    <property type="component" value="Unassembled WGS sequence"/>
</dbReference>
<dbReference type="PANTHER" id="PTHR30466">
    <property type="entry name" value="FLAVIN REDUCTASE"/>
    <property type="match status" value="1"/>
</dbReference>
<dbReference type="RefSeq" id="WP_306746319.1">
    <property type="nucleotide sequence ID" value="NZ_NSDM01000005.1"/>
</dbReference>
<dbReference type="Pfam" id="PF01613">
    <property type="entry name" value="Flavin_Reduct"/>
    <property type="match status" value="1"/>
</dbReference>
<evidence type="ECO:0000313" key="3">
    <source>
        <dbReference type="EMBL" id="MDQ2585152.1"/>
    </source>
</evidence>
<dbReference type="Gene3D" id="2.30.110.10">
    <property type="entry name" value="Electron Transport, Fmn-binding Protein, Chain A"/>
    <property type="match status" value="1"/>
</dbReference>
<keyword evidence="4" id="KW-1185">Reference proteome</keyword>
<accession>A0ABU0X0M7</accession>